<dbReference type="SUPFAM" id="SSF56801">
    <property type="entry name" value="Acetyl-CoA synthetase-like"/>
    <property type="match status" value="1"/>
</dbReference>
<name>A0A973AAV0_9GAMM</name>
<dbReference type="AlphaFoldDB" id="A0A973AAV0"/>
<evidence type="ECO:0000313" key="5">
    <source>
        <dbReference type="Proteomes" id="UP000754644"/>
    </source>
</evidence>
<dbReference type="PANTHER" id="PTHR43201">
    <property type="entry name" value="ACYL-COA SYNTHETASE"/>
    <property type="match status" value="1"/>
</dbReference>
<comment type="similarity">
    <text evidence="1">Belongs to the ATP-dependent AMP-binding enzyme family.</text>
</comment>
<evidence type="ECO:0000313" key="4">
    <source>
        <dbReference type="EMBL" id="NQV66136.1"/>
    </source>
</evidence>
<dbReference type="InterPro" id="IPR025110">
    <property type="entry name" value="AMP-bd_C"/>
</dbReference>
<gene>
    <name evidence="4" type="ORF">HQ497_12310</name>
</gene>
<feature type="domain" description="AMP-binding enzyme C-terminal" evidence="3">
    <location>
        <begin position="26"/>
        <end position="100"/>
    </location>
</feature>
<dbReference type="InterPro" id="IPR045851">
    <property type="entry name" value="AMP-bd_C_sf"/>
</dbReference>
<evidence type="ECO:0000259" key="3">
    <source>
        <dbReference type="Pfam" id="PF13193"/>
    </source>
</evidence>
<dbReference type="Pfam" id="PF13193">
    <property type="entry name" value="AMP-binding_C"/>
    <property type="match status" value="1"/>
</dbReference>
<dbReference type="GO" id="GO:0031956">
    <property type="term" value="F:medium-chain fatty acid-CoA ligase activity"/>
    <property type="evidence" value="ECO:0007669"/>
    <property type="project" value="TreeGrafter"/>
</dbReference>
<dbReference type="Proteomes" id="UP000754644">
    <property type="component" value="Unassembled WGS sequence"/>
</dbReference>
<dbReference type="EMBL" id="JABMOJ010000464">
    <property type="protein sequence ID" value="NQV66136.1"/>
    <property type="molecule type" value="Genomic_DNA"/>
</dbReference>
<dbReference type="Gene3D" id="3.30.300.30">
    <property type="match status" value="1"/>
</dbReference>
<reference evidence="4" key="1">
    <citation type="submission" date="2020-05" db="EMBL/GenBank/DDBJ databases">
        <title>Sulfur intermediates as new biogeochemical hubs in an aquatic model microbial ecosystem.</title>
        <authorList>
            <person name="Vigneron A."/>
        </authorList>
    </citation>
    <scope>NUCLEOTIDE SEQUENCE</scope>
    <source>
        <strain evidence="4">Bin.250</strain>
    </source>
</reference>
<proteinExistence type="inferred from homology"/>
<dbReference type="PANTHER" id="PTHR43201:SF5">
    <property type="entry name" value="MEDIUM-CHAIN ACYL-COA LIGASE ACSF2, MITOCHONDRIAL"/>
    <property type="match status" value="1"/>
</dbReference>
<dbReference type="GO" id="GO:0006631">
    <property type="term" value="P:fatty acid metabolic process"/>
    <property type="evidence" value="ECO:0007669"/>
    <property type="project" value="TreeGrafter"/>
</dbReference>
<organism evidence="4 5">
    <name type="scientific">SAR86 cluster bacterium</name>
    <dbReference type="NCBI Taxonomy" id="2030880"/>
    <lineage>
        <taxon>Bacteria</taxon>
        <taxon>Pseudomonadati</taxon>
        <taxon>Pseudomonadota</taxon>
        <taxon>Gammaproteobacteria</taxon>
        <taxon>SAR86 cluster</taxon>
    </lineage>
</organism>
<evidence type="ECO:0000256" key="1">
    <source>
        <dbReference type="ARBA" id="ARBA00006432"/>
    </source>
</evidence>
<evidence type="ECO:0000256" key="2">
    <source>
        <dbReference type="ARBA" id="ARBA00022598"/>
    </source>
</evidence>
<accession>A0A973AAV0</accession>
<feature type="non-terminal residue" evidence="4">
    <location>
        <position position="1"/>
    </location>
</feature>
<sequence length="116" mass="13100">SEGYVYIVDRIKDLVIRGGENIGCAEVEAGLLEHANILEASVYAVPDERLGEEVGATIYCNQSLTQEQVTEFLMARIARFKIPRYVYFSPEPLLRIASGKIDKRQLREIAVKRIQS</sequence>
<keyword evidence="2 4" id="KW-0436">Ligase</keyword>
<comment type="caution">
    <text evidence="4">The sequence shown here is derived from an EMBL/GenBank/DDBJ whole genome shotgun (WGS) entry which is preliminary data.</text>
</comment>
<protein>
    <submittedName>
        <fullName evidence="4">Fatty acid--CoA ligase</fullName>
    </submittedName>
</protein>